<dbReference type="PANTHER" id="PTHR28055">
    <property type="entry name" value="ALTERED INHERITANCE OF MITOCHONDRIA PROTEIN 41, MITOCHONDRIAL"/>
    <property type="match status" value="1"/>
</dbReference>
<dbReference type="SUPFAM" id="SSF89095">
    <property type="entry name" value="GatB/YqeY motif"/>
    <property type="match status" value="1"/>
</dbReference>
<dbReference type="PANTHER" id="PTHR28055:SF1">
    <property type="entry name" value="ALTERED INHERITANCE OF MITOCHONDRIA PROTEIN 41, MITOCHONDRIAL"/>
    <property type="match status" value="1"/>
</dbReference>
<proteinExistence type="predicted"/>
<gene>
    <name evidence="1" type="ORF">GCM10008906_36320</name>
</gene>
<evidence type="ECO:0000313" key="2">
    <source>
        <dbReference type="Proteomes" id="UP001501510"/>
    </source>
</evidence>
<dbReference type="Pfam" id="PF09424">
    <property type="entry name" value="YqeY"/>
    <property type="match status" value="1"/>
</dbReference>
<evidence type="ECO:0000313" key="1">
    <source>
        <dbReference type="EMBL" id="GAA0747330.1"/>
    </source>
</evidence>
<dbReference type="Gene3D" id="1.10.10.410">
    <property type="match status" value="1"/>
</dbReference>
<protein>
    <submittedName>
        <fullName evidence="1">GatB/YqeY domain-containing protein</fullName>
    </submittedName>
</protein>
<sequence length="149" mass="17252">MSLKETLQEDWKKALKSKQKKRANIISMLKSSILLVEKDKRRDLNDSEIIDVLSKEVKQRKEALEDFKKGNRQDLIDETNFELEVLLSYLPQQLTENEIMEIINQAVNVTKANSIKNMKDVMNIVIPKIKGRADSKLVSQKVKNILSKQ</sequence>
<dbReference type="InterPro" id="IPR003789">
    <property type="entry name" value="Asn/Gln_tRNA_amidoTrase-B-like"/>
</dbReference>
<dbReference type="InterPro" id="IPR042184">
    <property type="entry name" value="YqeY/Aim41_N"/>
</dbReference>
<accession>A0ABP3V3G5</accession>
<name>A0ABP3V3G5_9CLOT</name>
<comment type="caution">
    <text evidence="1">The sequence shown here is derived from an EMBL/GenBank/DDBJ whole genome shotgun (WGS) entry which is preliminary data.</text>
</comment>
<dbReference type="RefSeq" id="WP_343764070.1">
    <property type="nucleotide sequence ID" value="NZ_BAAACG010000019.1"/>
</dbReference>
<reference evidence="2" key="1">
    <citation type="journal article" date="2019" name="Int. J. Syst. Evol. Microbiol.">
        <title>The Global Catalogue of Microorganisms (GCM) 10K type strain sequencing project: providing services to taxonomists for standard genome sequencing and annotation.</title>
        <authorList>
            <consortium name="The Broad Institute Genomics Platform"/>
            <consortium name="The Broad Institute Genome Sequencing Center for Infectious Disease"/>
            <person name="Wu L."/>
            <person name="Ma J."/>
        </authorList>
    </citation>
    <scope>NUCLEOTIDE SEQUENCE [LARGE SCALE GENOMIC DNA]</scope>
    <source>
        <strain evidence="2">JCM 1407</strain>
    </source>
</reference>
<dbReference type="InterPro" id="IPR023168">
    <property type="entry name" value="GatB_Yqey_C_2"/>
</dbReference>
<dbReference type="Proteomes" id="UP001501510">
    <property type="component" value="Unassembled WGS sequence"/>
</dbReference>
<organism evidence="1 2">
    <name type="scientific">Clostridium oceanicum</name>
    <dbReference type="NCBI Taxonomy" id="1543"/>
    <lineage>
        <taxon>Bacteria</taxon>
        <taxon>Bacillati</taxon>
        <taxon>Bacillota</taxon>
        <taxon>Clostridia</taxon>
        <taxon>Eubacteriales</taxon>
        <taxon>Clostridiaceae</taxon>
        <taxon>Clostridium</taxon>
    </lineage>
</organism>
<dbReference type="InterPro" id="IPR019004">
    <property type="entry name" value="YqeY/Aim41"/>
</dbReference>
<dbReference type="EMBL" id="BAAACG010000019">
    <property type="protein sequence ID" value="GAA0747330.1"/>
    <property type="molecule type" value="Genomic_DNA"/>
</dbReference>
<keyword evidence="2" id="KW-1185">Reference proteome</keyword>
<dbReference type="Gene3D" id="1.10.1510.10">
    <property type="entry name" value="Uncharacterised protein YqeY/AIM41 PF09424, N-terminal domain"/>
    <property type="match status" value="1"/>
</dbReference>